<organism evidence="7 8">
    <name type="scientific">Andreesenia angusta</name>
    <dbReference type="NCBI Taxonomy" id="39480"/>
    <lineage>
        <taxon>Bacteria</taxon>
        <taxon>Bacillati</taxon>
        <taxon>Bacillota</taxon>
        <taxon>Tissierellia</taxon>
        <taxon>Tissierellales</taxon>
        <taxon>Gottschalkiaceae</taxon>
        <taxon>Andreesenia</taxon>
    </lineage>
</organism>
<feature type="transmembrane region" description="Helical" evidence="5">
    <location>
        <begin position="201"/>
        <end position="225"/>
    </location>
</feature>
<dbReference type="InterPro" id="IPR000515">
    <property type="entry name" value="MetI-like"/>
</dbReference>
<protein>
    <submittedName>
        <fullName evidence="7">Sulfate transport system permease protein CysW</fullName>
    </submittedName>
</protein>
<dbReference type="Gene3D" id="1.10.3720.10">
    <property type="entry name" value="MetI-like"/>
    <property type="match status" value="1"/>
</dbReference>
<sequence length="229" mass="24728">MDYILMGIKEAIALLTSFDREVYSVVGRSLLVSGMATVLSSLYSIPIGLYLGIRELKGRRHISRLIYTGMSVPSVIVGLIVAIVLARRGPLGDLKLMYTVNAMIIAQTVLLTPLQVGLSYSLARNSGKRIKNTGTTLGGGNFDIVKLIISELRPQLMINVITAFSRAISEVGAVMIVGGNIKGYTRVITTSITMFNSMGEYPMAIALGIVLLVLSFGVNSVVYSYNTEE</sequence>
<comment type="similarity">
    <text evidence="5">Belongs to the binding-protein-dependent transport system permease family.</text>
</comment>
<evidence type="ECO:0000259" key="6">
    <source>
        <dbReference type="PROSITE" id="PS50928"/>
    </source>
</evidence>
<dbReference type="Pfam" id="PF00528">
    <property type="entry name" value="BPD_transp_1"/>
    <property type="match status" value="1"/>
</dbReference>
<evidence type="ECO:0000256" key="4">
    <source>
        <dbReference type="ARBA" id="ARBA00023136"/>
    </source>
</evidence>
<keyword evidence="2 5" id="KW-0812">Transmembrane</keyword>
<keyword evidence="5" id="KW-0813">Transport</keyword>
<feature type="transmembrane region" description="Helical" evidence="5">
    <location>
        <begin position="98"/>
        <end position="123"/>
    </location>
</feature>
<dbReference type="GO" id="GO:0055085">
    <property type="term" value="P:transmembrane transport"/>
    <property type="evidence" value="ECO:0007669"/>
    <property type="project" value="InterPro"/>
</dbReference>
<dbReference type="InterPro" id="IPR035906">
    <property type="entry name" value="MetI-like_sf"/>
</dbReference>
<accession>A0A1S1V4J5</accession>
<keyword evidence="4 5" id="KW-0472">Membrane</keyword>
<evidence type="ECO:0000256" key="5">
    <source>
        <dbReference type="RuleBase" id="RU363032"/>
    </source>
</evidence>
<dbReference type="PANTHER" id="PTHR43632">
    <property type="entry name" value="PERMEASE COMPONENT OF TUNGSTATE ABC TRANSPORTER"/>
    <property type="match status" value="1"/>
</dbReference>
<dbReference type="AlphaFoldDB" id="A0A1S1V4J5"/>
<comment type="subcellular location">
    <subcellularLocation>
        <location evidence="5">Cell membrane</location>
        <topology evidence="5">Multi-pass membrane protein</topology>
    </subcellularLocation>
    <subcellularLocation>
        <location evidence="1">Membrane</location>
        <topology evidence="1">Multi-pass membrane protein</topology>
    </subcellularLocation>
</comment>
<dbReference type="PROSITE" id="PS50928">
    <property type="entry name" value="ABC_TM1"/>
    <property type="match status" value="1"/>
</dbReference>
<evidence type="ECO:0000313" key="7">
    <source>
        <dbReference type="EMBL" id="OHW61345.1"/>
    </source>
</evidence>
<dbReference type="InterPro" id="IPR049783">
    <property type="entry name" value="ABC_perm_TupB-like"/>
</dbReference>
<dbReference type="GO" id="GO:0005886">
    <property type="term" value="C:plasma membrane"/>
    <property type="evidence" value="ECO:0007669"/>
    <property type="project" value="UniProtKB-SubCell"/>
</dbReference>
<dbReference type="CDD" id="cd06261">
    <property type="entry name" value="TM_PBP2"/>
    <property type="match status" value="1"/>
</dbReference>
<evidence type="ECO:0000256" key="3">
    <source>
        <dbReference type="ARBA" id="ARBA00022989"/>
    </source>
</evidence>
<comment type="caution">
    <text evidence="7">The sequence shown here is derived from an EMBL/GenBank/DDBJ whole genome shotgun (WGS) entry which is preliminary data.</text>
</comment>
<dbReference type="RefSeq" id="WP_071064555.1">
    <property type="nucleotide sequence ID" value="NZ_MKIE01000015.1"/>
</dbReference>
<dbReference type="Proteomes" id="UP000180254">
    <property type="component" value="Unassembled WGS sequence"/>
</dbReference>
<dbReference type="EMBL" id="MKIE01000015">
    <property type="protein sequence ID" value="OHW61345.1"/>
    <property type="molecule type" value="Genomic_DNA"/>
</dbReference>
<dbReference type="NCBIfam" id="NF038017">
    <property type="entry name" value="ABC_perm1"/>
    <property type="match status" value="1"/>
</dbReference>
<name>A0A1S1V4J5_9FIRM</name>
<reference evidence="7 8" key="1">
    <citation type="submission" date="2016-09" db="EMBL/GenBank/DDBJ databases">
        <title>Genome sequence of Eubacterium angustum.</title>
        <authorList>
            <person name="Poehlein A."/>
            <person name="Daniel R."/>
        </authorList>
    </citation>
    <scope>NUCLEOTIDE SEQUENCE [LARGE SCALE GENOMIC DNA]</scope>
    <source>
        <strain evidence="7 8">DSM 1989</strain>
    </source>
</reference>
<feature type="transmembrane region" description="Helical" evidence="5">
    <location>
        <begin position="30"/>
        <end position="53"/>
    </location>
</feature>
<keyword evidence="8" id="KW-1185">Reference proteome</keyword>
<feature type="transmembrane region" description="Helical" evidence="5">
    <location>
        <begin position="65"/>
        <end position="86"/>
    </location>
</feature>
<evidence type="ECO:0000256" key="2">
    <source>
        <dbReference type="ARBA" id="ARBA00022692"/>
    </source>
</evidence>
<keyword evidence="3 5" id="KW-1133">Transmembrane helix</keyword>
<feature type="transmembrane region" description="Helical" evidence="5">
    <location>
        <begin position="156"/>
        <end position="181"/>
    </location>
</feature>
<gene>
    <name evidence="7" type="primary">cysW</name>
    <name evidence="7" type="ORF">EUAN_22880</name>
</gene>
<feature type="domain" description="ABC transmembrane type-1" evidence="6">
    <location>
        <begin position="26"/>
        <end position="222"/>
    </location>
</feature>
<evidence type="ECO:0000256" key="1">
    <source>
        <dbReference type="ARBA" id="ARBA00004141"/>
    </source>
</evidence>
<dbReference type="OrthoDB" id="9781724at2"/>
<dbReference type="STRING" id="39480.EUAN_22880"/>
<evidence type="ECO:0000313" key="8">
    <source>
        <dbReference type="Proteomes" id="UP000180254"/>
    </source>
</evidence>
<proteinExistence type="inferred from homology"/>
<dbReference type="SUPFAM" id="SSF161098">
    <property type="entry name" value="MetI-like"/>
    <property type="match status" value="1"/>
</dbReference>
<dbReference type="PANTHER" id="PTHR43632:SF1">
    <property type="entry name" value="PERMEASE COMPONENT OF TUNGSTATE ABC TRANSPORTER"/>
    <property type="match status" value="1"/>
</dbReference>